<evidence type="ECO:0000313" key="4">
    <source>
        <dbReference type="EMBL" id="RXF71045.1"/>
    </source>
</evidence>
<dbReference type="GO" id="GO:0016989">
    <property type="term" value="F:sigma factor antagonist activity"/>
    <property type="evidence" value="ECO:0007669"/>
    <property type="project" value="TreeGrafter"/>
</dbReference>
<accession>A0A4Q0MCW8</accession>
<dbReference type="Pfam" id="PF16344">
    <property type="entry name" value="FecR_C"/>
    <property type="match status" value="1"/>
</dbReference>
<dbReference type="Gene3D" id="2.60.120.1440">
    <property type="match status" value="1"/>
</dbReference>
<keyword evidence="1" id="KW-0472">Membrane</keyword>
<feature type="domain" description="Protein FecR C-terminal" evidence="3">
    <location>
        <begin position="315"/>
        <end position="383"/>
    </location>
</feature>
<dbReference type="RefSeq" id="WP_128768291.1">
    <property type="nucleotide sequence ID" value="NZ_RXOC01000003.1"/>
</dbReference>
<reference evidence="4 5" key="1">
    <citation type="submission" date="2018-12" db="EMBL/GenBank/DDBJ databases">
        <title>The Draft Genome Sequence of the Soil Bacterium Pedobacter tournemirensis R1.</title>
        <authorList>
            <person name="He J."/>
        </authorList>
    </citation>
    <scope>NUCLEOTIDE SEQUENCE [LARGE SCALE GENOMIC DNA]</scope>
    <source>
        <strain evidence="4 5">R1</strain>
    </source>
</reference>
<evidence type="ECO:0000259" key="2">
    <source>
        <dbReference type="Pfam" id="PF04773"/>
    </source>
</evidence>
<sequence>MDNEQVDKRYLDLAEKWMTGKITPEEEAEFAAWYNAGQDKPVTVSSEFARDERSQKERMLATVDWTGSEKRGLIVRLKSWPFRRVAASVALILSLCILLLILRKDPGTVQTADNDIAPGENKAVLTLSNGKKILLDDSADGEIAKQSGIKITKKTNGELVYTVVDPASRGITAGQTNVIETPKGGQYQINLPDNTKIWLNAGSSLRYPVAFTGKERKVVLTGEAYFEVAPDKTKPFIVESDQTEIKVLGTHFNVMAYDDEETMNTTLLEGSVLIRNRYGKQLLMPGLQARVNKKNNQISVSQANLSASVAWKNGYFYFHDEDIRSIMMKVARWYDVEVVYQGDVKSPAFGGTFSRYKKLSQLLAYLHEAGELNFKLEGRRVIVMN</sequence>
<proteinExistence type="predicted"/>
<name>A0A4Q0MCW8_9SPHI</name>
<dbReference type="PIRSF" id="PIRSF018266">
    <property type="entry name" value="FecR"/>
    <property type="match status" value="1"/>
</dbReference>
<dbReference type="EMBL" id="RXOC01000003">
    <property type="protein sequence ID" value="RXF71045.1"/>
    <property type="molecule type" value="Genomic_DNA"/>
</dbReference>
<evidence type="ECO:0000313" key="5">
    <source>
        <dbReference type="Proteomes" id="UP000290848"/>
    </source>
</evidence>
<gene>
    <name evidence="4" type="ORF">EKH83_04885</name>
</gene>
<dbReference type="Gene3D" id="3.55.50.30">
    <property type="match status" value="1"/>
</dbReference>
<dbReference type="PANTHER" id="PTHR30273:SF2">
    <property type="entry name" value="PROTEIN FECR"/>
    <property type="match status" value="1"/>
</dbReference>
<dbReference type="AlphaFoldDB" id="A0A4Q0MCW8"/>
<protein>
    <submittedName>
        <fullName evidence="4">FecR family protein</fullName>
    </submittedName>
</protein>
<dbReference type="InterPro" id="IPR012373">
    <property type="entry name" value="Ferrdict_sens_TM"/>
</dbReference>
<feature type="transmembrane region" description="Helical" evidence="1">
    <location>
        <begin position="85"/>
        <end position="102"/>
    </location>
</feature>
<dbReference type="InterPro" id="IPR032508">
    <property type="entry name" value="FecR_C"/>
</dbReference>
<dbReference type="InterPro" id="IPR006860">
    <property type="entry name" value="FecR"/>
</dbReference>
<keyword evidence="1" id="KW-0812">Transmembrane</keyword>
<dbReference type="FunFam" id="2.60.120.1440:FF:000001">
    <property type="entry name" value="Putative anti-sigma factor"/>
    <property type="match status" value="1"/>
</dbReference>
<evidence type="ECO:0000256" key="1">
    <source>
        <dbReference type="SAM" id="Phobius"/>
    </source>
</evidence>
<evidence type="ECO:0000259" key="3">
    <source>
        <dbReference type="Pfam" id="PF16344"/>
    </source>
</evidence>
<comment type="caution">
    <text evidence="4">The sequence shown here is derived from an EMBL/GenBank/DDBJ whole genome shotgun (WGS) entry which is preliminary data.</text>
</comment>
<dbReference type="Proteomes" id="UP000290848">
    <property type="component" value="Unassembled WGS sequence"/>
</dbReference>
<keyword evidence="1" id="KW-1133">Transmembrane helix</keyword>
<dbReference type="PANTHER" id="PTHR30273">
    <property type="entry name" value="PERIPLASMIC SIGNAL SENSOR AND SIGMA FACTOR ACTIVATOR FECR-RELATED"/>
    <property type="match status" value="1"/>
</dbReference>
<organism evidence="4 5">
    <name type="scientific">Arcticibacter tournemirensis</name>
    <dbReference type="NCBI Taxonomy" id="699437"/>
    <lineage>
        <taxon>Bacteria</taxon>
        <taxon>Pseudomonadati</taxon>
        <taxon>Bacteroidota</taxon>
        <taxon>Sphingobacteriia</taxon>
        <taxon>Sphingobacteriales</taxon>
        <taxon>Sphingobacteriaceae</taxon>
        <taxon>Arcticibacter</taxon>
    </lineage>
</organism>
<feature type="domain" description="FecR protein" evidence="2">
    <location>
        <begin position="178"/>
        <end position="272"/>
    </location>
</feature>
<dbReference type="Pfam" id="PF04773">
    <property type="entry name" value="FecR"/>
    <property type="match status" value="1"/>
</dbReference>